<dbReference type="Proteomes" id="UP000681722">
    <property type="component" value="Unassembled WGS sequence"/>
</dbReference>
<dbReference type="PROSITE" id="PS50222">
    <property type="entry name" value="EF_HAND_2"/>
    <property type="match status" value="1"/>
</dbReference>
<sequence length="152" mass="18068">MSKNFSEEELDNFRQCFQLFAPQGYVDTSDKLCFIMRSLKMAPTLVELKRYFNKYKKDSNIVEFDDFLKIVLEHRSVEKSAQEILQAFQGYDQQRYGYIDSKELRRILTQTGEKLADRDVDLMLRELNVGNDGRVFYENLVQMLMNPLPTRR</sequence>
<evidence type="ECO:0000313" key="4">
    <source>
        <dbReference type="EMBL" id="CAF0744974.1"/>
    </source>
</evidence>
<organism evidence="4 7">
    <name type="scientific">Didymodactylos carnosus</name>
    <dbReference type="NCBI Taxonomy" id="1234261"/>
    <lineage>
        <taxon>Eukaryota</taxon>
        <taxon>Metazoa</taxon>
        <taxon>Spiralia</taxon>
        <taxon>Gnathifera</taxon>
        <taxon>Rotifera</taxon>
        <taxon>Eurotatoria</taxon>
        <taxon>Bdelloidea</taxon>
        <taxon>Philodinida</taxon>
        <taxon>Philodinidae</taxon>
        <taxon>Didymodactylos</taxon>
    </lineage>
</organism>
<dbReference type="Pfam" id="PF13499">
    <property type="entry name" value="EF-hand_7"/>
    <property type="match status" value="1"/>
</dbReference>
<dbReference type="EMBL" id="CAJOBA010000009">
    <property type="protein sequence ID" value="CAF3493778.1"/>
    <property type="molecule type" value="Genomic_DNA"/>
</dbReference>
<evidence type="ECO:0000259" key="2">
    <source>
        <dbReference type="PROSITE" id="PS50222"/>
    </source>
</evidence>
<dbReference type="GO" id="GO:0005509">
    <property type="term" value="F:calcium ion binding"/>
    <property type="evidence" value="ECO:0007669"/>
    <property type="project" value="InterPro"/>
</dbReference>
<dbReference type="InterPro" id="IPR050230">
    <property type="entry name" value="CALM/Myosin/TropC-like"/>
</dbReference>
<dbReference type="Proteomes" id="UP000682733">
    <property type="component" value="Unassembled WGS sequence"/>
</dbReference>
<dbReference type="PANTHER" id="PTHR23048:SF0">
    <property type="entry name" value="CALMODULIN LIKE 3"/>
    <property type="match status" value="1"/>
</dbReference>
<evidence type="ECO:0000313" key="6">
    <source>
        <dbReference type="EMBL" id="CAF3523646.1"/>
    </source>
</evidence>
<dbReference type="Gene3D" id="1.10.238.10">
    <property type="entry name" value="EF-hand"/>
    <property type="match status" value="1"/>
</dbReference>
<proteinExistence type="predicted"/>
<dbReference type="SUPFAM" id="SSF47473">
    <property type="entry name" value="EF-hand"/>
    <property type="match status" value="1"/>
</dbReference>
<protein>
    <recommendedName>
        <fullName evidence="2">EF-hand domain-containing protein</fullName>
    </recommendedName>
</protein>
<dbReference type="FunFam" id="1.10.238.10:FF:000001">
    <property type="entry name" value="Calmodulin 1"/>
    <property type="match status" value="1"/>
</dbReference>
<dbReference type="CDD" id="cd00051">
    <property type="entry name" value="EFh"/>
    <property type="match status" value="1"/>
</dbReference>
<dbReference type="Proteomes" id="UP000677228">
    <property type="component" value="Unassembled WGS sequence"/>
</dbReference>
<comment type="caution">
    <text evidence="4">The sequence shown here is derived from an EMBL/GenBank/DDBJ whole genome shotgun (WGS) entry which is preliminary data.</text>
</comment>
<evidence type="ECO:0000313" key="5">
    <source>
        <dbReference type="EMBL" id="CAF3493778.1"/>
    </source>
</evidence>
<evidence type="ECO:0000313" key="3">
    <source>
        <dbReference type="EMBL" id="CAF0722057.1"/>
    </source>
</evidence>
<keyword evidence="1" id="KW-0677">Repeat</keyword>
<reference evidence="4" key="1">
    <citation type="submission" date="2021-02" db="EMBL/GenBank/DDBJ databases">
        <authorList>
            <person name="Nowell W R."/>
        </authorList>
    </citation>
    <scope>NUCLEOTIDE SEQUENCE</scope>
</reference>
<dbReference type="PANTHER" id="PTHR23048">
    <property type="entry name" value="MYOSIN LIGHT CHAIN 1, 3"/>
    <property type="match status" value="1"/>
</dbReference>
<evidence type="ECO:0000256" key="1">
    <source>
        <dbReference type="ARBA" id="ARBA00022737"/>
    </source>
</evidence>
<gene>
    <name evidence="4" type="ORF">GPM918_LOCUS486</name>
    <name evidence="3" type="ORF">OVA965_LOCUS119</name>
    <name evidence="6" type="ORF">SRO942_LOCUS487</name>
    <name evidence="5" type="ORF">TMI583_LOCUS119</name>
</gene>
<evidence type="ECO:0000313" key="7">
    <source>
        <dbReference type="Proteomes" id="UP000663829"/>
    </source>
</evidence>
<dbReference type="EMBL" id="CAJOBC010000038">
    <property type="protein sequence ID" value="CAF3523646.1"/>
    <property type="molecule type" value="Genomic_DNA"/>
</dbReference>
<dbReference type="AlphaFoldDB" id="A0A813P2I5"/>
<dbReference type="Proteomes" id="UP000663829">
    <property type="component" value="Unassembled WGS sequence"/>
</dbReference>
<name>A0A813P2I5_9BILA</name>
<feature type="domain" description="EF-hand" evidence="2">
    <location>
        <begin position="79"/>
        <end position="114"/>
    </location>
</feature>
<dbReference type="InterPro" id="IPR002048">
    <property type="entry name" value="EF_hand_dom"/>
</dbReference>
<keyword evidence="7" id="KW-1185">Reference proteome</keyword>
<dbReference type="GO" id="GO:0016460">
    <property type="term" value="C:myosin II complex"/>
    <property type="evidence" value="ECO:0007669"/>
    <property type="project" value="TreeGrafter"/>
</dbReference>
<dbReference type="OrthoDB" id="435273at2759"/>
<accession>A0A813P2I5</accession>
<dbReference type="InterPro" id="IPR011992">
    <property type="entry name" value="EF-hand-dom_pair"/>
</dbReference>
<dbReference type="EMBL" id="CAJNOK010000009">
    <property type="protein sequence ID" value="CAF0722057.1"/>
    <property type="molecule type" value="Genomic_DNA"/>
</dbReference>
<dbReference type="EMBL" id="CAJNOQ010000038">
    <property type="protein sequence ID" value="CAF0744974.1"/>
    <property type="molecule type" value="Genomic_DNA"/>
</dbReference>